<feature type="domain" description="Polymerase beta nucleotidyltransferase" evidence="1">
    <location>
        <begin position="34"/>
        <end position="107"/>
    </location>
</feature>
<dbReference type="CDD" id="cd05403">
    <property type="entry name" value="NT_KNTase_like"/>
    <property type="match status" value="1"/>
</dbReference>
<keyword evidence="3" id="KW-1185">Reference proteome</keyword>
<dbReference type="SUPFAM" id="SSF81301">
    <property type="entry name" value="Nucleotidyltransferase"/>
    <property type="match status" value="1"/>
</dbReference>
<dbReference type="Pfam" id="PF18765">
    <property type="entry name" value="Polbeta"/>
    <property type="match status" value="1"/>
</dbReference>
<reference evidence="2 3" key="1">
    <citation type="submission" date="2023-09" db="EMBL/GenBank/DDBJ databases">
        <title>Pyrofollis japonicus gen. nov. sp. nov., a novel member of the family Pyrodictiaceae isolated from the Iheya North hydrothermal field.</title>
        <authorList>
            <person name="Miyazaki U."/>
            <person name="Sanari M."/>
            <person name="Tame A."/>
            <person name="Kitajima M."/>
            <person name="Okamoto A."/>
            <person name="Sawayama S."/>
            <person name="Miyazaki J."/>
            <person name="Takai K."/>
            <person name="Nakagawa S."/>
        </authorList>
    </citation>
    <scope>NUCLEOTIDE SEQUENCE [LARGE SCALE GENOMIC DNA]</scope>
    <source>
        <strain evidence="2 3">AV2</strain>
    </source>
</reference>
<dbReference type="GeneID" id="89290430"/>
<evidence type="ECO:0000313" key="3">
    <source>
        <dbReference type="Proteomes" id="UP001341135"/>
    </source>
</evidence>
<organism evidence="2 3">
    <name type="scientific">Pyrodictium abyssi</name>
    <dbReference type="NCBI Taxonomy" id="54256"/>
    <lineage>
        <taxon>Archaea</taxon>
        <taxon>Thermoproteota</taxon>
        <taxon>Thermoprotei</taxon>
        <taxon>Desulfurococcales</taxon>
        <taxon>Pyrodictiaceae</taxon>
        <taxon>Pyrodictium</taxon>
    </lineage>
</organism>
<dbReference type="Gene3D" id="3.30.460.10">
    <property type="entry name" value="Beta Polymerase, domain 2"/>
    <property type="match status" value="1"/>
</dbReference>
<proteinExistence type="predicted"/>
<accession>A0ABN6ZTA8</accession>
<name>A0ABN6ZTA8_9CREN</name>
<dbReference type="PANTHER" id="PTHR43852:SF3">
    <property type="entry name" value="NUCLEOTIDYLTRANSFERASE"/>
    <property type="match status" value="1"/>
</dbReference>
<dbReference type="InterPro" id="IPR041633">
    <property type="entry name" value="Polbeta"/>
</dbReference>
<gene>
    <name evidence="2" type="ORF">PABY_24260</name>
</gene>
<protein>
    <recommendedName>
        <fullName evidence="1">Polymerase beta nucleotidyltransferase domain-containing protein</fullName>
    </recommendedName>
</protein>
<dbReference type="InterPro" id="IPR043519">
    <property type="entry name" value="NT_sf"/>
</dbReference>
<dbReference type="Proteomes" id="UP001341135">
    <property type="component" value="Chromosome"/>
</dbReference>
<evidence type="ECO:0000259" key="1">
    <source>
        <dbReference type="Pfam" id="PF18765"/>
    </source>
</evidence>
<evidence type="ECO:0000313" key="2">
    <source>
        <dbReference type="EMBL" id="BES82859.1"/>
    </source>
</evidence>
<dbReference type="RefSeq" id="WP_338250583.1">
    <property type="nucleotide sequence ID" value="NZ_AP028907.1"/>
</dbReference>
<dbReference type="InterPro" id="IPR052930">
    <property type="entry name" value="TA_antitoxin_MntA"/>
</dbReference>
<dbReference type="EMBL" id="AP028907">
    <property type="protein sequence ID" value="BES82859.1"/>
    <property type="molecule type" value="Genomic_DNA"/>
</dbReference>
<sequence>MIVSSPASVERGRPTVHGEQLRCLAGVASRWRLRYLVVFGSQARGYAGPHSDYDVAVKAGRRLAFVERGLLYTELERCVDGRLDLLFIDDWDPIAVWEALAHGRLVYHCGAQCLREYYEDLARAIDEVADLEPILVLFRREMQRALAGPSS</sequence>
<dbReference type="PANTHER" id="PTHR43852">
    <property type="entry name" value="NUCLEOTIDYLTRANSFERASE"/>
    <property type="match status" value="1"/>
</dbReference>